<feature type="transmembrane region" description="Helical" evidence="1">
    <location>
        <begin position="6"/>
        <end position="30"/>
    </location>
</feature>
<keyword evidence="3" id="KW-1185">Reference proteome</keyword>
<gene>
    <name evidence="2" type="ORF">NCTC13150_00986</name>
</gene>
<evidence type="ECO:0000256" key="1">
    <source>
        <dbReference type="SAM" id="Phobius"/>
    </source>
</evidence>
<proteinExistence type="predicted"/>
<sequence length="140" mass="16142">MKKGNSLLEVLVVVAILSLLLTVVLPRFSYIQKYKEKRKIEEICINTIKARRLALDSSKTMTLVFRENAYYLMKKGEEIYQSKYGEGISLDQAKEIRLVFTRNGRPDNQSAQTIDFKGKHDKYALVVAPVTGQVRWEVKE</sequence>
<dbReference type="Pfam" id="PF07963">
    <property type="entry name" value="N_methyl"/>
    <property type="match status" value="1"/>
</dbReference>
<dbReference type="EMBL" id="CAACYI010000001">
    <property type="protein sequence ID" value="VFB16459.1"/>
    <property type="molecule type" value="Genomic_DNA"/>
</dbReference>
<dbReference type="RefSeq" id="WP_131749071.1">
    <property type="nucleotide sequence ID" value="NZ_CAACYI010000001.1"/>
</dbReference>
<dbReference type="NCBIfam" id="TIGR02532">
    <property type="entry name" value="IV_pilin_GFxxxE"/>
    <property type="match status" value="1"/>
</dbReference>
<comment type="caution">
    <text evidence="2">The sequence shown here is derived from an EMBL/GenBank/DDBJ whole genome shotgun (WGS) entry which is preliminary data.</text>
</comment>
<evidence type="ECO:0000313" key="3">
    <source>
        <dbReference type="Proteomes" id="UP000377798"/>
    </source>
</evidence>
<dbReference type="Proteomes" id="UP000377798">
    <property type="component" value="Unassembled WGS sequence"/>
</dbReference>
<dbReference type="InterPro" id="IPR012902">
    <property type="entry name" value="N_methyl_site"/>
</dbReference>
<accession>A0A8H2M4V3</accession>
<keyword evidence="1" id="KW-0812">Transmembrane</keyword>
<dbReference type="AlphaFoldDB" id="A0A8H2M4V3"/>
<keyword evidence="1" id="KW-0472">Membrane</keyword>
<name>A0A8H2M4V3_9FIRM</name>
<dbReference type="Gene3D" id="3.30.700.10">
    <property type="entry name" value="Glycoprotein, Type 4 Pilin"/>
    <property type="match status" value="1"/>
</dbReference>
<evidence type="ECO:0000313" key="2">
    <source>
        <dbReference type="EMBL" id="VFB16459.1"/>
    </source>
</evidence>
<dbReference type="SUPFAM" id="SSF54523">
    <property type="entry name" value="Pili subunits"/>
    <property type="match status" value="1"/>
</dbReference>
<organism evidence="2 3">
    <name type="scientific">Urinicoccus massiliensis</name>
    <dbReference type="NCBI Taxonomy" id="1723382"/>
    <lineage>
        <taxon>Bacteria</taxon>
        <taxon>Bacillati</taxon>
        <taxon>Bacillota</taxon>
        <taxon>Tissierellia</taxon>
        <taxon>Tissierellales</taxon>
        <taxon>Peptoniphilaceae</taxon>
        <taxon>Urinicoccus</taxon>
    </lineage>
</organism>
<protein>
    <submittedName>
        <fullName evidence="2">Tfp pilus assembly protein FimT</fullName>
    </submittedName>
</protein>
<reference evidence="2 3" key="1">
    <citation type="submission" date="2019-02" db="EMBL/GenBank/DDBJ databases">
        <authorList>
            <consortium name="Pathogen Informatics"/>
        </authorList>
    </citation>
    <scope>NUCLEOTIDE SEQUENCE [LARGE SCALE GENOMIC DNA]</scope>
    <source>
        <strain evidence="2 3">3012STDY7089603</strain>
    </source>
</reference>
<dbReference type="InterPro" id="IPR045584">
    <property type="entry name" value="Pilin-like"/>
</dbReference>
<keyword evidence="1" id="KW-1133">Transmembrane helix</keyword>